<name>A0ABV6J2W3_9PROT</name>
<keyword evidence="1" id="KW-0472">Membrane</keyword>
<proteinExistence type="predicted"/>
<dbReference type="EMBL" id="JBHLVZ010000098">
    <property type="protein sequence ID" value="MFC0389173.1"/>
    <property type="molecule type" value="Genomic_DNA"/>
</dbReference>
<accession>A0ABV6J2W3</accession>
<comment type="caution">
    <text evidence="2">The sequence shown here is derived from an EMBL/GenBank/DDBJ whole genome shotgun (WGS) entry which is preliminary data.</text>
</comment>
<keyword evidence="1" id="KW-0812">Transmembrane</keyword>
<gene>
    <name evidence="2" type="ORF">ACFFIC_27050</name>
</gene>
<evidence type="ECO:0000313" key="2">
    <source>
        <dbReference type="EMBL" id="MFC0389173.1"/>
    </source>
</evidence>
<keyword evidence="3" id="KW-1185">Reference proteome</keyword>
<dbReference type="Proteomes" id="UP001589789">
    <property type="component" value="Unassembled WGS sequence"/>
</dbReference>
<dbReference type="RefSeq" id="WP_377056301.1">
    <property type="nucleotide sequence ID" value="NZ_JBHLVZ010000098.1"/>
</dbReference>
<keyword evidence="1" id="KW-1133">Transmembrane helix</keyword>
<evidence type="ECO:0000256" key="1">
    <source>
        <dbReference type="SAM" id="Phobius"/>
    </source>
</evidence>
<protein>
    <submittedName>
        <fullName evidence="2">Uncharacterized protein</fullName>
    </submittedName>
</protein>
<reference evidence="2 3" key="1">
    <citation type="submission" date="2024-09" db="EMBL/GenBank/DDBJ databases">
        <authorList>
            <person name="Sun Q."/>
            <person name="Mori K."/>
        </authorList>
    </citation>
    <scope>NUCLEOTIDE SEQUENCE [LARGE SCALE GENOMIC DNA]</scope>
    <source>
        <strain evidence="2 3">CCM 7468</strain>
    </source>
</reference>
<feature type="transmembrane region" description="Helical" evidence="1">
    <location>
        <begin position="221"/>
        <end position="247"/>
    </location>
</feature>
<evidence type="ECO:0000313" key="3">
    <source>
        <dbReference type="Proteomes" id="UP001589789"/>
    </source>
</evidence>
<sequence>MSESAAMAEHGPLTRTAEIQGLIDNVQPGRLFGWAWNRSTPRERLRIELRLGTEVVAQTIADSERPDLASGQIGDGRYAFDLPLTPATLERRSEISVVALSASGEELPLPIRAVRRDPAALSSVPAGGDQAGPAQDGRSLADMVRALSGGQARLRQHVEALASQMPVQGPAAAATALEELQARVETLEMRCLMADEQLAALHQRAGRPVQTSRRRLDPWQIALGLVIGIAAGGAAAWSLAGATLLLLGP</sequence>
<organism evidence="2 3">
    <name type="scientific">Muricoccus vinaceus</name>
    <dbReference type="NCBI Taxonomy" id="424704"/>
    <lineage>
        <taxon>Bacteria</taxon>
        <taxon>Pseudomonadati</taxon>
        <taxon>Pseudomonadota</taxon>
        <taxon>Alphaproteobacteria</taxon>
        <taxon>Acetobacterales</taxon>
        <taxon>Roseomonadaceae</taxon>
        <taxon>Muricoccus</taxon>
    </lineage>
</organism>